<sequence length="318" mass="36606">MNKKYHPGLLFLSETKNKKSVLQGIQVDLGYDSLFTVEPHGLSGGLALLCMDEFQVNVIFSNNRMIDVEAVVDGNKVFITFVYGDPVQDRRELVWERLTRFAINRHGPWFMIGDFNEISGHHEKQGGRRRSDASFLPFNQMLNDCGMLEFPCSGNQLSWVGRRNHSQVRCRLDRAIGNEDWHDSFPHSNVQYLRMCEEIPAVVQDGWTSSLPTDANIMTRITSVRRALGRWRSQNDHNAEKHITDLKERLDSLYSDDGATSEEISEATKDLHEALKSEELFWKQKKQGLMASRRRPKLKILPRSDQTTTGKKPHYQTN</sequence>
<feature type="domain" description="Endonuclease/exonuclease/phosphatase" evidence="2">
    <location>
        <begin position="3"/>
        <end position="187"/>
    </location>
</feature>
<dbReference type="GO" id="GO:0003824">
    <property type="term" value="F:catalytic activity"/>
    <property type="evidence" value="ECO:0007669"/>
    <property type="project" value="InterPro"/>
</dbReference>
<dbReference type="InterPro" id="IPR005135">
    <property type="entry name" value="Endo/exonuclease/phosphatase"/>
</dbReference>
<protein>
    <recommendedName>
        <fullName evidence="2">Endonuclease/exonuclease/phosphatase domain-containing protein</fullName>
    </recommendedName>
</protein>
<name>A0A6D2J0A3_9BRAS</name>
<evidence type="ECO:0000313" key="4">
    <source>
        <dbReference type="Proteomes" id="UP000467841"/>
    </source>
</evidence>
<feature type="region of interest" description="Disordered" evidence="1">
    <location>
        <begin position="287"/>
        <end position="318"/>
    </location>
</feature>
<keyword evidence="4" id="KW-1185">Reference proteome</keyword>
<accession>A0A6D2J0A3</accession>
<dbReference type="AlphaFoldDB" id="A0A6D2J0A3"/>
<dbReference type="Gene3D" id="3.60.10.10">
    <property type="entry name" value="Endonuclease/exonuclease/phosphatase"/>
    <property type="match status" value="1"/>
</dbReference>
<dbReference type="OrthoDB" id="1746383at2759"/>
<reference evidence="3" key="1">
    <citation type="submission" date="2020-01" db="EMBL/GenBank/DDBJ databases">
        <authorList>
            <person name="Mishra B."/>
        </authorList>
    </citation>
    <scope>NUCLEOTIDE SEQUENCE [LARGE SCALE GENOMIC DNA]</scope>
</reference>
<gene>
    <name evidence="3" type="ORF">MERR_LOCUS18006</name>
</gene>
<organism evidence="3 4">
    <name type="scientific">Microthlaspi erraticum</name>
    <dbReference type="NCBI Taxonomy" id="1685480"/>
    <lineage>
        <taxon>Eukaryota</taxon>
        <taxon>Viridiplantae</taxon>
        <taxon>Streptophyta</taxon>
        <taxon>Embryophyta</taxon>
        <taxon>Tracheophyta</taxon>
        <taxon>Spermatophyta</taxon>
        <taxon>Magnoliopsida</taxon>
        <taxon>eudicotyledons</taxon>
        <taxon>Gunneridae</taxon>
        <taxon>Pentapetalae</taxon>
        <taxon>rosids</taxon>
        <taxon>malvids</taxon>
        <taxon>Brassicales</taxon>
        <taxon>Brassicaceae</taxon>
        <taxon>Coluteocarpeae</taxon>
        <taxon>Microthlaspi</taxon>
    </lineage>
</organism>
<evidence type="ECO:0000256" key="1">
    <source>
        <dbReference type="SAM" id="MobiDB-lite"/>
    </source>
</evidence>
<evidence type="ECO:0000313" key="3">
    <source>
        <dbReference type="EMBL" id="CAA7030771.1"/>
    </source>
</evidence>
<comment type="caution">
    <text evidence="3">The sequence shown here is derived from an EMBL/GenBank/DDBJ whole genome shotgun (WGS) entry which is preliminary data.</text>
</comment>
<dbReference type="InterPro" id="IPR036691">
    <property type="entry name" value="Endo/exonu/phosph_ase_sf"/>
</dbReference>
<dbReference type="Pfam" id="PF03372">
    <property type="entry name" value="Exo_endo_phos"/>
    <property type="match status" value="1"/>
</dbReference>
<evidence type="ECO:0000259" key="2">
    <source>
        <dbReference type="Pfam" id="PF03372"/>
    </source>
</evidence>
<dbReference type="PANTHER" id="PTHR33710">
    <property type="entry name" value="BNAC02G09200D PROTEIN"/>
    <property type="match status" value="1"/>
</dbReference>
<proteinExistence type="predicted"/>
<dbReference type="EMBL" id="CACVBM020001097">
    <property type="protein sequence ID" value="CAA7030771.1"/>
    <property type="molecule type" value="Genomic_DNA"/>
</dbReference>
<dbReference type="PANTHER" id="PTHR33710:SF62">
    <property type="entry name" value="DUF4283 DOMAIN PROTEIN"/>
    <property type="match status" value="1"/>
</dbReference>
<dbReference type="Proteomes" id="UP000467841">
    <property type="component" value="Unassembled WGS sequence"/>
</dbReference>
<dbReference type="SUPFAM" id="SSF56219">
    <property type="entry name" value="DNase I-like"/>
    <property type="match status" value="1"/>
</dbReference>